<evidence type="ECO:0000313" key="3">
    <source>
        <dbReference type="EMBL" id="CAD6998398.1"/>
    </source>
</evidence>
<gene>
    <name evidence="3" type="ORF">CCAP1982_LOCUS6998</name>
</gene>
<protein>
    <submittedName>
        <fullName evidence="3">(Mediterranean fruit fly) hypothetical protein</fullName>
    </submittedName>
</protein>
<dbReference type="EMBL" id="CAJHJT010000012">
    <property type="protein sequence ID" value="CAD6998398.1"/>
    <property type="molecule type" value="Genomic_DNA"/>
</dbReference>
<name>A0A811UJA0_CERCA</name>
<feature type="transmembrane region" description="Helical" evidence="2">
    <location>
        <begin position="226"/>
        <end position="249"/>
    </location>
</feature>
<keyword evidence="2" id="KW-0812">Transmembrane</keyword>
<evidence type="ECO:0000256" key="2">
    <source>
        <dbReference type="SAM" id="Phobius"/>
    </source>
</evidence>
<keyword evidence="2" id="KW-1133">Transmembrane helix</keyword>
<organism evidence="3 4">
    <name type="scientific">Ceratitis capitata</name>
    <name type="common">Mediterranean fruit fly</name>
    <name type="synonym">Tephritis capitata</name>
    <dbReference type="NCBI Taxonomy" id="7213"/>
    <lineage>
        <taxon>Eukaryota</taxon>
        <taxon>Metazoa</taxon>
        <taxon>Ecdysozoa</taxon>
        <taxon>Arthropoda</taxon>
        <taxon>Hexapoda</taxon>
        <taxon>Insecta</taxon>
        <taxon>Pterygota</taxon>
        <taxon>Neoptera</taxon>
        <taxon>Endopterygota</taxon>
        <taxon>Diptera</taxon>
        <taxon>Brachycera</taxon>
        <taxon>Muscomorpha</taxon>
        <taxon>Tephritoidea</taxon>
        <taxon>Tephritidae</taxon>
        <taxon>Ceratitis</taxon>
        <taxon>Ceratitis</taxon>
    </lineage>
</organism>
<sequence length="276" mass="30732">MAQWLSGSVGYGSKNKNMEKACYIGTCLMKNIFCLSAKVIDLAHTTLGQFAGGWDDRPTIRVGWSEGRHAPNIVVIVCRLCSLALVTSSRIQTSVGRPAPRQHLHPMPGNQRQPPPEHAEHDVLHVGVRIHPACYWPSTLLIVQKFRVLWVNVALYVRISTPPVEDGDAAVKSKCNEQQQQCQQQTFTNDRTEKEAEVLNMTTTNNLPTADCRPETTNGLLGYSQLLLLLLQLLLLQLLLLMVVVVLLLTQDLIVCQAVWLVLVLNINEIVADDQL</sequence>
<dbReference type="Proteomes" id="UP000606786">
    <property type="component" value="Unassembled WGS sequence"/>
</dbReference>
<feature type="region of interest" description="Disordered" evidence="1">
    <location>
        <begin position="94"/>
        <end position="118"/>
    </location>
</feature>
<proteinExistence type="predicted"/>
<keyword evidence="4" id="KW-1185">Reference proteome</keyword>
<comment type="caution">
    <text evidence="3">The sequence shown here is derived from an EMBL/GenBank/DDBJ whole genome shotgun (WGS) entry which is preliminary data.</text>
</comment>
<evidence type="ECO:0000256" key="1">
    <source>
        <dbReference type="SAM" id="MobiDB-lite"/>
    </source>
</evidence>
<keyword evidence="2" id="KW-0472">Membrane</keyword>
<reference evidence="3" key="1">
    <citation type="submission" date="2020-11" db="EMBL/GenBank/DDBJ databases">
        <authorList>
            <person name="Whitehead M."/>
        </authorList>
    </citation>
    <scope>NUCLEOTIDE SEQUENCE</scope>
    <source>
        <strain evidence="3">EGII</strain>
    </source>
</reference>
<dbReference type="AlphaFoldDB" id="A0A811UJA0"/>
<evidence type="ECO:0000313" key="4">
    <source>
        <dbReference type="Proteomes" id="UP000606786"/>
    </source>
</evidence>
<accession>A0A811UJA0</accession>